<dbReference type="Proteomes" id="UP000663891">
    <property type="component" value="Unassembled WGS sequence"/>
</dbReference>
<dbReference type="AlphaFoldDB" id="A0A815WMQ1"/>
<dbReference type="EMBL" id="CAJNON010007786">
    <property type="protein sequence ID" value="CAF1542800.1"/>
    <property type="molecule type" value="Genomic_DNA"/>
</dbReference>
<reference evidence="1" key="1">
    <citation type="submission" date="2021-02" db="EMBL/GenBank/DDBJ databases">
        <authorList>
            <person name="Nowell W R."/>
        </authorList>
    </citation>
    <scope>NUCLEOTIDE SEQUENCE</scope>
</reference>
<feature type="non-terminal residue" evidence="1">
    <location>
        <position position="1"/>
    </location>
</feature>
<protein>
    <submittedName>
        <fullName evidence="1">Uncharacterized protein</fullName>
    </submittedName>
</protein>
<organism evidence="1 2">
    <name type="scientific">Adineta steineri</name>
    <dbReference type="NCBI Taxonomy" id="433720"/>
    <lineage>
        <taxon>Eukaryota</taxon>
        <taxon>Metazoa</taxon>
        <taxon>Spiralia</taxon>
        <taxon>Gnathifera</taxon>
        <taxon>Rotifera</taxon>
        <taxon>Eurotatoria</taxon>
        <taxon>Bdelloidea</taxon>
        <taxon>Adinetida</taxon>
        <taxon>Adinetidae</taxon>
        <taxon>Adineta</taxon>
    </lineage>
</organism>
<comment type="caution">
    <text evidence="1">The sequence shown here is derived from an EMBL/GenBank/DDBJ whole genome shotgun (WGS) entry which is preliminary data.</text>
</comment>
<accession>A0A815WMQ1</accession>
<evidence type="ECO:0000313" key="2">
    <source>
        <dbReference type="Proteomes" id="UP000663891"/>
    </source>
</evidence>
<sequence length="51" mass="5283">CPCATACVVITVVVVDAKRLAEQVVHIGQEDSANRLASTTTTVITTQAVAQ</sequence>
<feature type="non-terminal residue" evidence="1">
    <location>
        <position position="51"/>
    </location>
</feature>
<name>A0A815WMQ1_9BILA</name>
<evidence type="ECO:0000313" key="1">
    <source>
        <dbReference type="EMBL" id="CAF1542800.1"/>
    </source>
</evidence>
<proteinExistence type="predicted"/>
<gene>
    <name evidence="1" type="ORF">VCS650_LOCUS44062</name>
</gene>